<accession>A0A9P6EDL0</accession>
<evidence type="ECO:0000313" key="4">
    <source>
        <dbReference type="EMBL" id="KAF9527100.1"/>
    </source>
</evidence>
<evidence type="ECO:0000256" key="1">
    <source>
        <dbReference type="SAM" id="MobiDB-lite"/>
    </source>
</evidence>
<keyword evidence="2" id="KW-1133">Transmembrane helix</keyword>
<organism evidence="4 5">
    <name type="scientific">Crepidotus variabilis</name>
    <dbReference type="NCBI Taxonomy" id="179855"/>
    <lineage>
        <taxon>Eukaryota</taxon>
        <taxon>Fungi</taxon>
        <taxon>Dikarya</taxon>
        <taxon>Basidiomycota</taxon>
        <taxon>Agaricomycotina</taxon>
        <taxon>Agaricomycetes</taxon>
        <taxon>Agaricomycetidae</taxon>
        <taxon>Agaricales</taxon>
        <taxon>Agaricineae</taxon>
        <taxon>Crepidotaceae</taxon>
        <taxon>Crepidotus</taxon>
    </lineage>
</organism>
<evidence type="ECO:0000313" key="5">
    <source>
        <dbReference type="Proteomes" id="UP000807306"/>
    </source>
</evidence>
<feature type="compositionally biased region" description="Basic and acidic residues" evidence="1">
    <location>
        <begin position="167"/>
        <end position="185"/>
    </location>
</feature>
<dbReference type="OrthoDB" id="2796893at2759"/>
<reference evidence="4" key="1">
    <citation type="submission" date="2020-11" db="EMBL/GenBank/DDBJ databases">
        <authorList>
            <consortium name="DOE Joint Genome Institute"/>
            <person name="Ahrendt S."/>
            <person name="Riley R."/>
            <person name="Andreopoulos W."/>
            <person name="Labutti K."/>
            <person name="Pangilinan J."/>
            <person name="Ruiz-Duenas F.J."/>
            <person name="Barrasa J.M."/>
            <person name="Sanchez-Garcia M."/>
            <person name="Camarero S."/>
            <person name="Miyauchi S."/>
            <person name="Serrano A."/>
            <person name="Linde D."/>
            <person name="Babiker R."/>
            <person name="Drula E."/>
            <person name="Ayuso-Fernandez I."/>
            <person name="Pacheco R."/>
            <person name="Padilla G."/>
            <person name="Ferreira P."/>
            <person name="Barriuso J."/>
            <person name="Kellner H."/>
            <person name="Castanera R."/>
            <person name="Alfaro M."/>
            <person name="Ramirez L."/>
            <person name="Pisabarro A.G."/>
            <person name="Kuo A."/>
            <person name="Tritt A."/>
            <person name="Lipzen A."/>
            <person name="He G."/>
            <person name="Yan M."/>
            <person name="Ng V."/>
            <person name="Cullen D."/>
            <person name="Martin F."/>
            <person name="Rosso M.-N."/>
            <person name="Henrissat B."/>
            <person name="Hibbett D."/>
            <person name="Martinez A.T."/>
            <person name="Grigoriev I.V."/>
        </authorList>
    </citation>
    <scope>NUCLEOTIDE SEQUENCE</scope>
    <source>
        <strain evidence="4">CBS 506.95</strain>
    </source>
</reference>
<feature type="compositionally biased region" description="Polar residues" evidence="1">
    <location>
        <begin position="236"/>
        <end position="254"/>
    </location>
</feature>
<dbReference type="AlphaFoldDB" id="A0A9P6EDL0"/>
<feature type="compositionally biased region" description="Low complexity" evidence="1">
    <location>
        <begin position="429"/>
        <end position="439"/>
    </location>
</feature>
<comment type="caution">
    <text evidence="4">The sequence shown here is derived from an EMBL/GenBank/DDBJ whole genome shotgun (WGS) entry which is preliminary data.</text>
</comment>
<keyword evidence="2" id="KW-0472">Membrane</keyword>
<feature type="compositionally biased region" description="Polar residues" evidence="1">
    <location>
        <begin position="396"/>
        <end position="408"/>
    </location>
</feature>
<feature type="signal peptide" evidence="3">
    <location>
        <begin position="1"/>
        <end position="20"/>
    </location>
</feature>
<feature type="compositionally biased region" description="Polar residues" evidence="1">
    <location>
        <begin position="415"/>
        <end position="428"/>
    </location>
</feature>
<dbReference type="EMBL" id="MU157864">
    <property type="protein sequence ID" value="KAF9527100.1"/>
    <property type="molecule type" value="Genomic_DNA"/>
</dbReference>
<feature type="region of interest" description="Disordered" evidence="1">
    <location>
        <begin position="216"/>
        <end position="254"/>
    </location>
</feature>
<proteinExistence type="predicted"/>
<protein>
    <recommendedName>
        <fullName evidence="6">Transmembrane protein</fullName>
    </recommendedName>
</protein>
<dbReference type="Proteomes" id="UP000807306">
    <property type="component" value="Unassembled WGS sequence"/>
</dbReference>
<evidence type="ECO:0008006" key="6">
    <source>
        <dbReference type="Google" id="ProtNLM"/>
    </source>
</evidence>
<name>A0A9P6EDL0_9AGAR</name>
<feature type="transmembrane region" description="Helical" evidence="2">
    <location>
        <begin position="188"/>
        <end position="210"/>
    </location>
</feature>
<keyword evidence="3" id="KW-0732">Signal</keyword>
<feature type="compositionally biased region" description="Basic and acidic residues" evidence="1">
    <location>
        <begin position="318"/>
        <end position="335"/>
    </location>
</feature>
<evidence type="ECO:0000256" key="2">
    <source>
        <dbReference type="SAM" id="Phobius"/>
    </source>
</evidence>
<keyword evidence="5" id="KW-1185">Reference proteome</keyword>
<feature type="compositionally biased region" description="Low complexity" evidence="1">
    <location>
        <begin position="301"/>
        <end position="314"/>
    </location>
</feature>
<sequence>MRLLSAALFLSAFVPQSTVGQAQSAAICNLQYAWMANSDNISPCQLAANVDALCNSGTWKIEALTPANKYYNPGQQAGAGFNTATQCTCSWASYNLISACIACQDFPEKISSWGEYTQQCTGLKSSSFWPQEIFRPSTALLPYWSTKNPTEWTNQKFTPNEAQTIAHEGHPDVGNDPPDSKDDSKAPIVGGVVGGLAVLAAFIALAFWIIRRQKRKNKADQEGIPHRPLHSRKMSEMTTSSATHAPSFVSSTVQTSPRQISQVYSSTSQPQGSVSSLHRFSPTALLSDSARNQSPSPPLTSPSSTVVTPFTLPPRGINPDEKRPLTETSLRDESRNIIQIPPPAQTVHMNVSPTQTSSRRPQRYNPPAYTESNPGASGSSGLPTRHRLGAGHGSVESIQSALSNSNNGHTRHGKNPSNSGSSTHRTMVTSTTQAASSTTRPQDHKRRPTQDSSEDWHEARLA</sequence>
<feature type="compositionally biased region" description="Polar residues" evidence="1">
    <location>
        <begin position="347"/>
        <end position="359"/>
    </location>
</feature>
<keyword evidence="2" id="KW-0812">Transmembrane</keyword>
<feature type="chain" id="PRO_5040237387" description="Transmembrane protein" evidence="3">
    <location>
        <begin position="21"/>
        <end position="462"/>
    </location>
</feature>
<feature type="compositionally biased region" description="Polar residues" evidence="1">
    <location>
        <begin position="370"/>
        <end position="382"/>
    </location>
</feature>
<feature type="region of interest" description="Disordered" evidence="1">
    <location>
        <begin position="287"/>
        <end position="462"/>
    </location>
</feature>
<feature type="region of interest" description="Disordered" evidence="1">
    <location>
        <begin position="166"/>
        <end position="186"/>
    </location>
</feature>
<gene>
    <name evidence="4" type="ORF">CPB83DRAFT_856746</name>
</gene>
<evidence type="ECO:0000256" key="3">
    <source>
        <dbReference type="SAM" id="SignalP"/>
    </source>
</evidence>